<proteinExistence type="predicted"/>
<protein>
    <submittedName>
        <fullName evidence="1">Uncharacterized protein</fullName>
    </submittedName>
</protein>
<evidence type="ECO:0000313" key="2">
    <source>
        <dbReference type="Proteomes" id="UP000268093"/>
    </source>
</evidence>
<dbReference type="Proteomes" id="UP000268093">
    <property type="component" value="Unassembled WGS sequence"/>
</dbReference>
<sequence length="70" mass="7569">MVPIDTPQSMLLDPSKGSNVTMYLPRKDGSSITITRSSSSETRKQHLPEATSAFLKMSLASTSSFFTSSP</sequence>
<reference evidence="1 2" key="1">
    <citation type="journal article" date="2018" name="New Phytol.">
        <title>Phylogenomics of Endogonaceae and evolution of mycorrhizas within Mucoromycota.</title>
        <authorList>
            <person name="Chang Y."/>
            <person name="Desiro A."/>
            <person name="Na H."/>
            <person name="Sandor L."/>
            <person name="Lipzen A."/>
            <person name="Clum A."/>
            <person name="Barry K."/>
            <person name="Grigoriev I.V."/>
            <person name="Martin F.M."/>
            <person name="Stajich J.E."/>
            <person name="Smith M.E."/>
            <person name="Bonito G."/>
            <person name="Spatafora J.W."/>
        </authorList>
    </citation>
    <scope>NUCLEOTIDE SEQUENCE [LARGE SCALE GENOMIC DNA]</scope>
    <source>
        <strain evidence="1 2">GMNB39</strain>
    </source>
</reference>
<gene>
    <name evidence="1" type="ORF">BC936DRAFT_138744</name>
</gene>
<evidence type="ECO:0000313" key="1">
    <source>
        <dbReference type="EMBL" id="RUP27263.1"/>
    </source>
</evidence>
<accession>A0A433BLQ2</accession>
<keyword evidence="2" id="KW-1185">Reference proteome</keyword>
<name>A0A433BLQ2_9FUNG</name>
<organism evidence="1 2">
    <name type="scientific">Jimgerdemannia flammicorona</name>
    <dbReference type="NCBI Taxonomy" id="994334"/>
    <lineage>
        <taxon>Eukaryota</taxon>
        <taxon>Fungi</taxon>
        <taxon>Fungi incertae sedis</taxon>
        <taxon>Mucoromycota</taxon>
        <taxon>Mucoromycotina</taxon>
        <taxon>Endogonomycetes</taxon>
        <taxon>Endogonales</taxon>
        <taxon>Endogonaceae</taxon>
        <taxon>Jimgerdemannia</taxon>
    </lineage>
</organism>
<comment type="caution">
    <text evidence="1">The sequence shown here is derived from an EMBL/GenBank/DDBJ whole genome shotgun (WGS) entry which is preliminary data.</text>
</comment>
<dbReference type="EMBL" id="RBNI01013666">
    <property type="protein sequence ID" value="RUP27263.1"/>
    <property type="molecule type" value="Genomic_DNA"/>
</dbReference>